<evidence type="ECO:0000256" key="5">
    <source>
        <dbReference type="ARBA" id="ARBA00022723"/>
    </source>
</evidence>
<protein>
    <recommendedName>
        <fullName evidence="10">(2E,6E)-farnesyl diphosphate synthase</fullName>
        <ecNumber evidence="3">2.5.1.1</ecNumber>
        <ecNumber evidence="2">2.5.1.10</ecNumber>
    </recommendedName>
    <alternativeName>
        <fullName evidence="9">Dimethylallyltranstransferase</fullName>
    </alternativeName>
    <alternativeName>
        <fullName evidence="8">Farnesyl diphosphate synthase</fullName>
    </alternativeName>
    <alternativeName>
        <fullName evidence="7">Geranyltranstransferase</fullName>
    </alternativeName>
</protein>
<dbReference type="InterPro" id="IPR008949">
    <property type="entry name" value="Isoprenoid_synthase_dom_sf"/>
</dbReference>
<dbReference type="SUPFAM" id="SSF48576">
    <property type="entry name" value="Terpenoid synthases"/>
    <property type="match status" value="1"/>
</dbReference>
<dbReference type="EC" id="2.5.1.10" evidence="2"/>
<evidence type="ECO:0000313" key="12">
    <source>
        <dbReference type="EMBL" id="KAG0660360.1"/>
    </source>
</evidence>
<comment type="caution">
    <text evidence="12">The sequence shown here is derived from an EMBL/GenBank/DDBJ whole genome shotgun (WGS) entry which is preliminary data.</text>
</comment>
<evidence type="ECO:0000256" key="7">
    <source>
        <dbReference type="ARBA" id="ARBA00032380"/>
    </source>
</evidence>
<dbReference type="PROSITE" id="PS00723">
    <property type="entry name" value="POLYPRENYL_SYNTHASE_1"/>
    <property type="match status" value="1"/>
</dbReference>
<comment type="cofactor">
    <cofactor evidence="1">
        <name>Mg(2+)</name>
        <dbReference type="ChEBI" id="CHEBI:18420"/>
    </cofactor>
</comment>
<organism evidence="12 13">
    <name type="scientific">Rhodotorula mucilaginosa</name>
    <name type="common">Yeast</name>
    <name type="synonym">Rhodotorula rubra</name>
    <dbReference type="NCBI Taxonomy" id="5537"/>
    <lineage>
        <taxon>Eukaryota</taxon>
        <taxon>Fungi</taxon>
        <taxon>Dikarya</taxon>
        <taxon>Basidiomycota</taxon>
        <taxon>Pucciniomycotina</taxon>
        <taxon>Microbotryomycetes</taxon>
        <taxon>Sporidiobolales</taxon>
        <taxon>Sporidiobolaceae</taxon>
        <taxon>Rhodotorula</taxon>
    </lineage>
</organism>
<dbReference type="CDD" id="cd00685">
    <property type="entry name" value="Trans_IPPS_HT"/>
    <property type="match status" value="1"/>
</dbReference>
<dbReference type="EMBL" id="PUHQ01000045">
    <property type="protein sequence ID" value="KAG0660360.1"/>
    <property type="molecule type" value="Genomic_DNA"/>
</dbReference>
<sequence length="381" mass="43514">MSSAQKRDAFLAVWPALVDELVGYLEGEKMPKEAVQWFKRNLDYNTPGGKLNRGIATVDTVEIVKGSPLDDDEYKRAAILGWCIELLQAYFLVADDMMDQSITRRGQSCWYRVVRPPPPPPASEIESNRIRADESLALRTGGWQENVGNIAINDAFMLEAAIYYLLKKHFRQEKYYVDLLELFHEVTFQTEMGQLIDLITAPEDVVDLSKFSLEKHHLIVVYKTAYYSFYLPVALSLHMAGVTAPSAFQKALDILIPMGEYFQVQDDYLDCYGTPEQIGKIGTDILDNKCSWLINKALAKASEQQRKVLDENYGVKSPESEARVKAVYRELDLAREFEQYEADSYARLNQLIDEIPAEGSQDGLKREVFQSFLAKVYKRQK</sequence>
<keyword evidence="13" id="KW-1185">Reference proteome</keyword>
<dbReference type="InterPro" id="IPR033749">
    <property type="entry name" value="Polyprenyl_synt_CS"/>
</dbReference>
<dbReference type="EC" id="2.5.1.1" evidence="3"/>
<dbReference type="PANTHER" id="PTHR11525">
    <property type="entry name" value="FARNESYL-PYROPHOSPHATE SYNTHETASE"/>
    <property type="match status" value="1"/>
</dbReference>
<evidence type="ECO:0000256" key="6">
    <source>
        <dbReference type="ARBA" id="ARBA00022842"/>
    </source>
</evidence>
<dbReference type="GO" id="GO:0045337">
    <property type="term" value="P:farnesyl diphosphate biosynthetic process"/>
    <property type="evidence" value="ECO:0007669"/>
    <property type="project" value="TreeGrafter"/>
</dbReference>
<proteinExistence type="inferred from homology"/>
<dbReference type="PROSITE" id="PS00444">
    <property type="entry name" value="POLYPRENYL_SYNTHASE_2"/>
    <property type="match status" value="1"/>
</dbReference>
<evidence type="ECO:0000256" key="8">
    <source>
        <dbReference type="ARBA" id="ARBA00032424"/>
    </source>
</evidence>
<evidence type="ECO:0000313" key="13">
    <source>
        <dbReference type="Proteomes" id="UP000777482"/>
    </source>
</evidence>
<dbReference type="InterPro" id="IPR039702">
    <property type="entry name" value="FPS1-like"/>
</dbReference>
<dbReference type="InterPro" id="IPR000092">
    <property type="entry name" value="Polyprenyl_synt"/>
</dbReference>
<dbReference type="OrthoDB" id="10257492at2759"/>
<dbReference type="SFLD" id="SFLDG01017">
    <property type="entry name" value="Polyprenyl_Transferase_Like"/>
    <property type="match status" value="1"/>
</dbReference>
<dbReference type="GO" id="GO:0004337">
    <property type="term" value="F:(2E,6E)-farnesyl diphosphate synthase activity"/>
    <property type="evidence" value="ECO:0007669"/>
    <property type="project" value="UniProtKB-EC"/>
</dbReference>
<evidence type="ECO:0000256" key="4">
    <source>
        <dbReference type="ARBA" id="ARBA00022679"/>
    </source>
</evidence>
<keyword evidence="5" id="KW-0479">Metal-binding</keyword>
<comment type="similarity">
    <text evidence="11">Belongs to the FPP/GGPP synthase family.</text>
</comment>
<evidence type="ECO:0000256" key="1">
    <source>
        <dbReference type="ARBA" id="ARBA00001946"/>
    </source>
</evidence>
<dbReference type="GO" id="GO:0005737">
    <property type="term" value="C:cytoplasm"/>
    <property type="evidence" value="ECO:0007669"/>
    <property type="project" value="TreeGrafter"/>
</dbReference>
<dbReference type="GO" id="GO:0004161">
    <property type="term" value="F:dimethylallyltranstransferase activity"/>
    <property type="evidence" value="ECO:0007669"/>
    <property type="project" value="UniProtKB-EC"/>
</dbReference>
<evidence type="ECO:0000256" key="2">
    <source>
        <dbReference type="ARBA" id="ARBA00012439"/>
    </source>
</evidence>
<dbReference type="Pfam" id="PF00348">
    <property type="entry name" value="polyprenyl_synt"/>
    <property type="match status" value="2"/>
</dbReference>
<evidence type="ECO:0000256" key="9">
    <source>
        <dbReference type="ARBA" id="ARBA00032448"/>
    </source>
</evidence>
<evidence type="ECO:0000256" key="11">
    <source>
        <dbReference type="RuleBase" id="RU004466"/>
    </source>
</evidence>
<evidence type="ECO:0000256" key="3">
    <source>
        <dbReference type="ARBA" id="ARBA00012833"/>
    </source>
</evidence>
<keyword evidence="6" id="KW-0460">Magnesium</keyword>
<name>A0A9P7B5A7_RHOMI</name>
<dbReference type="GO" id="GO:0046872">
    <property type="term" value="F:metal ion binding"/>
    <property type="evidence" value="ECO:0007669"/>
    <property type="project" value="UniProtKB-KW"/>
</dbReference>
<dbReference type="Gene3D" id="1.10.600.10">
    <property type="entry name" value="Farnesyl Diphosphate Synthase"/>
    <property type="match status" value="2"/>
</dbReference>
<accession>A0A9P7B5A7</accession>
<dbReference type="Proteomes" id="UP000777482">
    <property type="component" value="Unassembled WGS sequence"/>
</dbReference>
<gene>
    <name evidence="12" type="primary">ERG20</name>
    <name evidence="12" type="ORF">C6P46_004660</name>
</gene>
<reference evidence="12 13" key="1">
    <citation type="submission" date="2020-11" db="EMBL/GenBank/DDBJ databases">
        <title>Kefir isolates.</title>
        <authorList>
            <person name="Marcisauskas S."/>
            <person name="Kim Y."/>
            <person name="Blasche S."/>
        </authorList>
    </citation>
    <scope>NUCLEOTIDE SEQUENCE [LARGE SCALE GENOMIC DNA]</scope>
    <source>
        <strain evidence="12 13">KR</strain>
    </source>
</reference>
<evidence type="ECO:0000256" key="10">
    <source>
        <dbReference type="ARBA" id="ARBA00032873"/>
    </source>
</evidence>
<dbReference type="PANTHER" id="PTHR11525:SF0">
    <property type="entry name" value="FARNESYL PYROPHOSPHATE SYNTHASE"/>
    <property type="match status" value="1"/>
</dbReference>
<keyword evidence="4 11" id="KW-0808">Transferase</keyword>
<dbReference type="SFLD" id="SFLDS00005">
    <property type="entry name" value="Isoprenoid_Synthase_Type_I"/>
    <property type="match status" value="1"/>
</dbReference>
<dbReference type="AlphaFoldDB" id="A0A9P7B5A7"/>